<accession>A0ABD1D3F8</accession>
<reference evidence="1 2" key="1">
    <citation type="submission" date="2024-05" db="EMBL/GenBank/DDBJ databases">
        <title>Culex pipiens pipiens assembly and annotation.</title>
        <authorList>
            <person name="Alout H."/>
            <person name="Durand T."/>
        </authorList>
    </citation>
    <scope>NUCLEOTIDE SEQUENCE [LARGE SCALE GENOMIC DNA]</scope>
    <source>
        <strain evidence="1">HA-2024</strain>
        <tissue evidence="1">Whole body</tissue>
    </source>
</reference>
<gene>
    <name evidence="1" type="ORF">pipiens_012166</name>
</gene>
<dbReference type="Proteomes" id="UP001562425">
    <property type="component" value="Unassembled WGS sequence"/>
</dbReference>
<proteinExistence type="predicted"/>
<dbReference type="AlphaFoldDB" id="A0ABD1D3F8"/>
<protein>
    <recommendedName>
        <fullName evidence="3">VM domain-containing protein</fullName>
    </recommendedName>
</protein>
<evidence type="ECO:0000313" key="2">
    <source>
        <dbReference type="Proteomes" id="UP001562425"/>
    </source>
</evidence>
<name>A0ABD1D3F8_CULPP</name>
<evidence type="ECO:0000313" key="1">
    <source>
        <dbReference type="EMBL" id="KAL1392859.1"/>
    </source>
</evidence>
<sequence>MRPRLKNRDFKQLSSKPPANQSFKMKSFCVAALFVISSVLAVPVYESAAPAYGGHGGGHGGAAHGPVSVHTYAAKAPAVKCGANLLVGCAPHVAHVPCVPSHGGYGGHAAGGYGGHAAGGYGGHGASHGGYAAPAAHGGYAAPAAHGGYAAPAPAYGGGHGGYRASDSDDE</sequence>
<keyword evidence="2" id="KW-1185">Reference proteome</keyword>
<dbReference type="EMBL" id="JBEHCU010007743">
    <property type="protein sequence ID" value="KAL1392859.1"/>
    <property type="molecule type" value="Genomic_DNA"/>
</dbReference>
<organism evidence="1 2">
    <name type="scientific">Culex pipiens pipiens</name>
    <name type="common">Northern house mosquito</name>
    <dbReference type="NCBI Taxonomy" id="38569"/>
    <lineage>
        <taxon>Eukaryota</taxon>
        <taxon>Metazoa</taxon>
        <taxon>Ecdysozoa</taxon>
        <taxon>Arthropoda</taxon>
        <taxon>Hexapoda</taxon>
        <taxon>Insecta</taxon>
        <taxon>Pterygota</taxon>
        <taxon>Neoptera</taxon>
        <taxon>Endopterygota</taxon>
        <taxon>Diptera</taxon>
        <taxon>Nematocera</taxon>
        <taxon>Culicoidea</taxon>
        <taxon>Culicidae</taxon>
        <taxon>Culicinae</taxon>
        <taxon>Culicini</taxon>
        <taxon>Culex</taxon>
        <taxon>Culex</taxon>
    </lineage>
</organism>
<comment type="caution">
    <text evidence="1">The sequence shown here is derived from an EMBL/GenBank/DDBJ whole genome shotgun (WGS) entry which is preliminary data.</text>
</comment>
<evidence type="ECO:0008006" key="3">
    <source>
        <dbReference type="Google" id="ProtNLM"/>
    </source>
</evidence>